<accession>A0A0P8XXF8</accession>
<evidence type="ECO:0000313" key="2">
    <source>
        <dbReference type="Proteomes" id="UP000050349"/>
    </source>
</evidence>
<protein>
    <submittedName>
        <fullName evidence="1">Uncharacterized protein</fullName>
    </submittedName>
</protein>
<organism evidence="1 2">
    <name type="scientific">Pseudomonas fluorescens</name>
    <dbReference type="NCBI Taxonomy" id="294"/>
    <lineage>
        <taxon>Bacteria</taxon>
        <taxon>Pseudomonadati</taxon>
        <taxon>Pseudomonadota</taxon>
        <taxon>Gammaproteobacteria</taxon>
        <taxon>Pseudomonadales</taxon>
        <taxon>Pseudomonadaceae</taxon>
        <taxon>Pseudomonas</taxon>
    </lineage>
</organism>
<gene>
    <name evidence="1" type="ORF">AN403_6171</name>
</gene>
<evidence type="ECO:0000313" key="1">
    <source>
        <dbReference type="EMBL" id="KPU62130.1"/>
    </source>
</evidence>
<comment type="caution">
    <text evidence="1">The sequence shown here is derived from an EMBL/GenBank/DDBJ whole genome shotgun (WGS) entry which is preliminary data.</text>
</comment>
<dbReference type="AlphaFoldDB" id="A0A0P8XXF8"/>
<sequence>MRADWIRLMIAAARLPLRSDPTNSQFERLYPVSDYDQFSRGSPAPTGRAKARFFLADFHSP</sequence>
<dbReference type="Proteomes" id="UP000050349">
    <property type="component" value="Unassembled WGS sequence"/>
</dbReference>
<name>A0A0P8XXF8_PSEFL</name>
<dbReference type="EMBL" id="LJXB01000031">
    <property type="protein sequence ID" value="KPU62130.1"/>
    <property type="molecule type" value="Genomic_DNA"/>
</dbReference>
<reference evidence="1 2" key="1">
    <citation type="submission" date="2015-09" db="EMBL/GenBank/DDBJ databases">
        <authorList>
            <person name="Jackson K.R."/>
            <person name="Lunt B.L."/>
            <person name="Fisher J.N.B."/>
            <person name="Gardner A.V."/>
            <person name="Bailey M.E."/>
            <person name="Deus L.M."/>
            <person name="Earl A.S."/>
            <person name="Gibby P.D."/>
            <person name="Hartmann K.A."/>
            <person name="Liu J.E."/>
            <person name="Manci A.M."/>
            <person name="Nielsen D.A."/>
            <person name="Solomon M.B."/>
            <person name="Breakwell D.P."/>
            <person name="Burnett S.H."/>
            <person name="Grose J.H."/>
        </authorList>
    </citation>
    <scope>NUCLEOTIDE SEQUENCE [LARGE SCALE GENOMIC DNA]</scope>
    <source>
        <strain evidence="1 2">S613</strain>
    </source>
</reference>
<proteinExistence type="predicted"/>
<dbReference type="PATRIC" id="fig|294.162.peg.96"/>